<gene>
    <name evidence="2" type="ORF">I3842_15G049200</name>
</gene>
<name>A0A922D635_CARIL</name>
<dbReference type="AlphaFoldDB" id="A0A922D635"/>
<evidence type="ECO:0000313" key="2">
    <source>
        <dbReference type="EMBL" id="KAG6674561.1"/>
    </source>
</evidence>
<evidence type="ECO:0000313" key="3">
    <source>
        <dbReference type="Proteomes" id="UP000811246"/>
    </source>
</evidence>
<dbReference type="EMBL" id="CM031839">
    <property type="protein sequence ID" value="KAG6674561.1"/>
    <property type="molecule type" value="Genomic_DNA"/>
</dbReference>
<organism evidence="2 3">
    <name type="scientific">Carya illinoinensis</name>
    <name type="common">Pecan</name>
    <dbReference type="NCBI Taxonomy" id="32201"/>
    <lineage>
        <taxon>Eukaryota</taxon>
        <taxon>Viridiplantae</taxon>
        <taxon>Streptophyta</taxon>
        <taxon>Embryophyta</taxon>
        <taxon>Tracheophyta</taxon>
        <taxon>Spermatophyta</taxon>
        <taxon>Magnoliopsida</taxon>
        <taxon>eudicotyledons</taxon>
        <taxon>Gunneridae</taxon>
        <taxon>Pentapetalae</taxon>
        <taxon>rosids</taxon>
        <taxon>fabids</taxon>
        <taxon>Fagales</taxon>
        <taxon>Juglandaceae</taxon>
        <taxon>Carya</taxon>
    </lineage>
</organism>
<protein>
    <submittedName>
        <fullName evidence="2">Uncharacterized protein</fullName>
    </submittedName>
</protein>
<sequence length="49" mass="5422">MAVLSVSIVVVIVAASLLCAWKLCFSDGNVKVPFNSQKCKRYSLQVYIE</sequence>
<dbReference type="Proteomes" id="UP000811246">
    <property type="component" value="Chromosome 15"/>
</dbReference>
<accession>A0A922D635</accession>
<comment type="caution">
    <text evidence="2">The sequence shown here is derived from an EMBL/GenBank/DDBJ whole genome shotgun (WGS) entry which is preliminary data.</text>
</comment>
<feature type="chain" id="PRO_5037622921" evidence="1">
    <location>
        <begin position="27"/>
        <end position="49"/>
    </location>
</feature>
<evidence type="ECO:0000256" key="1">
    <source>
        <dbReference type="SAM" id="SignalP"/>
    </source>
</evidence>
<feature type="signal peptide" evidence="1">
    <location>
        <begin position="1"/>
        <end position="26"/>
    </location>
</feature>
<reference evidence="2" key="1">
    <citation type="submission" date="2021-01" db="EMBL/GenBank/DDBJ databases">
        <authorList>
            <person name="Lovell J.T."/>
            <person name="Bentley N."/>
            <person name="Bhattarai G."/>
            <person name="Jenkins J.W."/>
            <person name="Sreedasyam A."/>
            <person name="Alarcon Y."/>
            <person name="Bock C."/>
            <person name="Boston L."/>
            <person name="Carlson J."/>
            <person name="Cervantes K."/>
            <person name="Clermont K."/>
            <person name="Krom N."/>
            <person name="Kubenka K."/>
            <person name="Mamidi S."/>
            <person name="Mattison C."/>
            <person name="Monteros M."/>
            <person name="Pisani C."/>
            <person name="Plott C."/>
            <person name="Rajasekar S."/>
            <person name="Rhein H.S."/>
            <person name="Rohla C."/>
            <person name="Song M."/>
            <person name="Hilaire R.S."/>
            <person name="Shu S."/>
            <person name="Wells L."/>
            <person name="Wang X."/>
            <person name="Webber J."/>
            <person name="Heerema R.J."/>
            <person name="Klein P."/>
            <person name="Conner P."/>
            <person name="Grauke L."/>
            <person name="Grimwood J."/>
            <person name="Schmutz J."/>
            <person name="Randall J.J."/>
        </authorList>
    </citation>
    <scope>NUCLEOTIDE SEQUENCE</scope>
    <source>
        <tissue evidence="2">Leaf</tissue>
    </source>
</reference>
<keyword evidence="1" id="KW-0732">Signal</keyword>
<proteinExistence type="predicted"/>